<evidence type="ECO:0000313" key="2">
    <source>
        <dbReference type="EMBL" id="RCW99613.1"/>
    </source>
</evidence>
<reference evidence="2 3" key="1">
    <citation type="submission" date="2018-07" db="EMBL/GenBank/DDBJ databases">
        <title>Genomic Encyclopedia of Type Strains, Phase III (KMG-III): the genomes of soil and plant-associated and newly described type strains.</title>
        <authorList>
            <person name="Whitman W."/>
        </authorList>
    </citation>
    <scope>NUCLEOTIDE SEQUENCE [LARGE SCALE GENOMIC DNA]</scope>
    <source>
        <strain evidence="2 3">CECT 7731</strain>
    </source>
</reference>
<dbReference type="EMBL" id="QPJQ01000026">
    <property type="protein sequence ID" value="RCW99613.1"/>
    <property type="molecule type" value="Genomic_DNA"/>
</dbReference>
<evidence type="ECO:0000256" key="1">
    <source>
        <dbReference type="SAM" id="SignalP"/>
    </source>
</evidence>
<evidence type="ECO:0008006" key="4">
    <source>
        <dbReference type="Google" id="ProtNLM"/>
    </source>
</evidence>
<feature type="chain" id="PRO_5016917566" description="DUF1850 domain-containing protein" evidence="1">
    <location>
        <begin position="20"/>
        <end position="171"/>
    </location>
</feature>
<keyword evidence="1" id="KW-0732">Signal</keyword>
<proteinExistence type="predicted"/>
<gene>
    <name evidence="2" type="ORF">DFP77_1264</name>
</gene>
<sequence length="171" mass="18950">MKKALLNKISLLGVGVASFATSFPSFGTALSISQTRSEKFLECIELRDDSFDLTFIHSVSLTPVIDKYVVISKGGQLSILQTAEHFLAHGQGLPSLVNEPDAYSFESKNGEFILKLNRAIHDLIVRTDSRFQNRLHTADVMVNLNQWSDIGLHIVPIKSCESGMKTVIENE</sequence>
<protein>
    <recommendedName>
        <fullName evidence="4">DUF1850 domain-containing protein</fullName>
    </recommendedName>
</protein>
<organism evidence="2 3">
    <name type="scientific">Marinomonas foliarum</name>
    <dbReference type="NCBI Taxonomy" id="491950"/>
    <lineage>
        <taxon>Bacteria</taxon>
        <taxon>Pseudomonadati</taxon>
        <taxon>Pseudomonadota</taxon>
        <taxon>Gammaproteobacteria</taxon>
        <taxon>Oceanospirillales</taxon>
        <taxon>Oceanospirillaceae</taxon>
        <taxon>Marinomonas</taxon>
    </lineage>
</organism>
<accession>A0A368ZWN7</accession>
<evidence type="ECO:0000313" key="3">
    <source>
        <dbReference type="Proteomes" id="UP000253506"/>
    </source>
</evidence>
<name>A0A368ZWN7_9GAMM</name>
<comment type="caution">
    <text evidence="2">The sequence shown here is derived from an EMBL/GenBank/DDBJ whole genome shotgun (WGS) entry which is preliminary data.</text>
</comment>
<feature type="signal peptide" evidence="1">
    <location>
        <begin position="1"/>
        <end position="19"/>
    </location>
</feature>
<dbReference type="RefSeq" id="WP_181858559.1">
    <property type="nucleotide sequence ID" value="NZ_QPJQ01000026.1"/>
</dbReference>
<dbReference type="Proteomes" id="UP000253506">
    <property type="component" value="Unassembled WGS sequence"/>
</dbReference>
<dbReference type="Pfam" id="PF08905">
    <property type="entry name" value="DUF1850"/>
    <property type="match status" value="1"/>
</dbReference>
<dbReference type="InterPro" id="IPR015001">
    <property type="entry name" value="DUF1850"/>
</dbReference>
<dbReference type="AlphaFoldDB" id="A0A368ZWN7"/>